<feature type="region of interest" description="Disordered" evidence="9">
    <location>
        <begin position="427"/>
        <end position="448"/>
    </location>
</feature>
<feature type="transmembrane region" description="Helical" evidence="10">
    <location>
        <begin position="275"/>
        <end position="298"/>
    </location>
</feature>
<keyword evidence="6 8" id="KW-0472">Membrane</keyword>
<dbReference type="GO" id="GO:0016020">
    <property type="term" value="C:membrane"/>
    <property type="evidence" value="ECO:0007669"/>
    <property type="project" value="UniProtKB-SubCell"/>
</dbReference>
<keyword evidence="8" id="KW-0112">Calmodulin-binding</keyword>
<dbReference type="GO" id="GO:0005516">
    <property type="term" value="F:calmodulin binding"/>
    <property type="evidence" value="ECO:0007669"/>
    <property type="project" value="UniProtKB-KW"/>
</dbReference>
<feature type="transmembrane region" description="Helical" evidence="10">
    <location>
        <begin position="373"/>
        <end position="396"/>
    </location>
</feature>
<dbReference type="PANTHER" id="PTHR31942">
    <property type="entry name" value="MLO-LIKE PROTEIN 1"/>
    <property type="match status" value="1"/>
</dbReference>
<evidence type="ECO:0000256" key="10">
    <source>
        <dbReference type="SAM" id="Phobius"/>
    </source>
</evidence>
<evidence type="ECO:0000256" key="7">
    <source>
        <dbReference type="ARBA" id="ARBA00023265"/>
    </source>
</evidence>
<feature type="region of interest" description="Disordered" evidence="9">
    <location>
        <begin position="460"/>
        <end position="495"/>
    </location>
</feature>
<keyword evidence="5 8" id="KW-1133">Transmembrane helix</keyword>
<comment type="subcellular location">
    <subcellularLocation>
        <location evidence="1 8">Membrane</location>
        <topology evidence="1 8">Multi-pass membrane protein</topology>
    </subcellularLocation>
</comment>
<dbReference type="PANTHER" id="PTHR31942:SF72">
    <property type="entry name" value="MLO-LIKE PROTEIN"/>
    <property type="match status" value="1"/>
</dbReference>
<dbReference type="Pfam" id="PF03094">
    <property type="entry name" value="Mlo"/>
    <property type="match status" value="2"/>
</dbReference>
<evidence type="ECO:0000256" key="1">
    <source>
        <dbReference type="ARBA" id="ARBA00004141"/>
    </source>
</evidence>
<evidence type="ECO:0000256" key="8">
    <source>
        <dbReference type="RuleBase" id="RU280816"/>
    </source>
</evidence>
<evidence type="ECO:0000256" key="4">
    <source>
        <dbReference type="ARBA" id="ARBA00022821"/>
    </source>
</evidence>
<dbReference type="Proteomes" id="UP001418222">
    <property type="component" value="Unassembled WGS sequence"/>
</dbReference>
<sequence>MALGESLDSTPTWAFASVTALLVTLSVLLERTLHLLSTFVNRTKRKTLNQAVHQLKSGLRNIGFITLLLTVANQPVSKICIQENIFNSFLPCIDETSYTFAVLEAESTCTEGKVPLLSPHGTQQLQMLILLLAVFHLICSLVTLCLGEIKMKRWELWEQETETLDHKLAFDNRKFKLSKETLFGRRHLKFWSNNDLLLWIVCLLRPFTGSVSKADYFALRRGFIDAHLGRNTKFNFQKFLRRTLDKDFKSLVTISLPLWTYVIFFILFGTRGFYAHFWLPFIPLVVLLAIGAKLEVIITEMCIKGSRERIIISGEVSVSPGDELFWFRKPRWLLHAMQFVLIENSFQLAYVVWEMSTFGFHSCRRSEWVGSTISIGISLVVQFICAHAALPLYALVSQMGSSMKETVFADQVVAGLKHWHETAKRNLAGKESNANMPLSPAAKSPSRISATIVKKKPLPRLAGGLISPSNSSPPPPQSPRGGRRPELTMSPSFEFPKQMRELVEIQKVTEEMIGASGNTSVGEISFRMWWAQEIASPMGGGGRGSPDR</sequence>
<evidence type="ECO:0000313" key="12">
    <source>
        <dbReference type="Proteomes" id="UP001418222"/>
    </source>
</evidence>
<evidence type="ECO:0000256" key="6">
    <source>
        <dbReference type="ARBA" id="ARBA00023136"/>
    </source>
</evidence>
<dbReference type="EMBL" id="JBBWWQ010000009">
    <property type="protein sequence ID" value="KAK8938766.1"/>
    <property type="molecule type" value="Genomic_DNA"/>
</dbReference>
<comment type="caution">
    <text evidence="11">The sequence shown here is derived from an EMBL/GenBank/DDBJ whole genome shotgun (WGS) entry which is preliminary data.</text>
</comment>
<dbReference type="GO" id="GO:0006952">
    <property type="term" value="P:defense response"/>
    <property type="evidence" value="ECO:0007669"/>
    <property type="project" value="UniProtKB-KW"/>
</dbReference>
<dbReference type="AlphaFoldDB" id="A0AAP0BHR8"/>
<accession>A0AAP0BHR8</accession>
<organism evidence="11 12">
    <name type="scientific">Platanthera zijinensis</name>
    <dbReference type="NCBI Taxonomy" id="2320716"/>
    <lineage>
        <taxon>Eukaryota</taxon>
        <taxon>Viridiplantae</taxon>
        <taxon>Streptophyta</taxon>
        <taxon>Embryophyta</taxon>
        <taxon>Tracheophyta</taxon>
        <taxon>Spermatophyta</taxon>
        <taxon>Magnoliopsida</taxon>
        <taxon>Liliopsida</taxon>
        <taxon>Asparagales</taxon>
        <taxon>Orchidaceae</taxon>
        <taxon>Orchidoideae</taxon>
        <taxon>Orchideae</taxon>
        <taxon>Orchidinae</taxon>
        <taxon>Platanthera</taxon>
    </lineage>
</organism>
<comment type="domain">
    <text evidence="8">The C-terminus contains a calmodulin-binding domain, which binds calmodulin in a calcium-dependent fashion.</text>
</comment>
<feature type="transmembrane region" description="Helical" evidence="10">
    <location>
        <begin position="125"/>
        <end position="146"/>
    </location>
</feature>
<comment type="similarity">
    <text evidence="2 8">Belongs to the MLO family.</text>
</comment>
<keyword evidence="3 8" id="KW-0812">Transmembrane</keyword>
<evidence type="ECO:0000256" key="3">
    <source>
        <dbReference type="ARBA" id="ARBA00022692"/>
    </source>
</evidence>
<gene>
    <name evidence="11" type="primary">MLO2</name>
    <name evidence="8" type="synonym">MLO</name>
    <name evidence="11" type="ORF">KSP39_PZI011016</name>
</gene>
<evidence type="ECO:0000313" key="11">
    <source>
        <dbReference type="EMBL" id="KAK8938766.1"/>
    </source>
</evidence>
<protein>
    <recommendedName>
        <fullName evidence="8">MLO-like protein</fullName>
    </recommendedName>
</protein>
<evidence type="ECO:0000256" key="2">
    <source>
        <dbReference type="ARBA" id="ARBA00006574"/>
    </source>
</evidence>
<feature type="transmembrane region" description="Helical" evidence="10">
    <location>
        <begin position="248"/>
        <end position="269"/>
    </location>
</feature>
<name>A0AAP0BHR8_9ASPA</name>
<comment type="function">
    <text evidence="8">May be involved in modulation of pathogen defense and leaf cell death.</text>
</comment>
<evidence type="ECO:0000256" key="5">
    <source>
        <dbReference type="ARBA" id="ARBA00022989"/>
    </source>
</evidence>
<proteinExistence type="inferred from homology"/>
<keyword evidence="7 8" id="KW-0568">Pathogenesis-related protein</keyword>
<keyword evidence="12" id="KW-1185">Reference proteome</keyword>
<dbReference type="InterPro" id="IPR004326">
    <property type="entry name" value="Mlo"/>
</dbReference>
<evidence type="ECO:0000256" key="9">
    <source>
        <dbReference type="SAM" id="MobiDB-lite"/>
    </source>
</evidence>
<feature type="transmembrane region" description="Helical" evidence="10">
    <location>
        <begin position="12"/>
        <end position="29"/>
    </location>
</feature>
<reference evidence="11 12" key="1">
    <citation type="journal article" date="2022" name="Nat. Plants">
        <title>Genomes of leafy and leafless Platanthera orchids illuminate the evolution of mycoheterotrophy.</title>
        <authorList>
            <person name="Li M.H."/>
            <person name="Liu K.W."/>
            <person name="Li Z."/>
            <person name="Lu H.C."/>
            <person name="Ye Q.L."/>
            <person name="Zhang D."/>
            <person name="Wang J.Y."/>
            <person name="Li Y.F."/>
            <person name="Zhong Z.M."/>
            <person name="Liu X."/>
            <person name="Yu X."/>
            <person name="Liu D.K."/>
            <person name="Tu X.D."/>
            <person name="Liu B."/>
            <person name="Hao Y."/>
            <person name="Liao X.Y."/>
            <person name="Jiang Y.T."/>
            <person name="Sun W.H."/>
            <person name="Chen J."/>
            <person name="Chen Y.Q."/>
            <person name="Ai Y."/>
            <person name="Zhai J.W."/>
            <person name="Wu S.S."/>
            <person name="Zhou Z."/>
            <person name="Hsiao Y.Y."/>
            <person name="Wu W.L."/>
            <person name="Chen Y.Y."/>
            <person name="Lin Y.F."/>
            <person name="Hsu J.L."/>
            <person name="Li C.Y."/>
            <person name="Wang Z.W."/>
            <person name="Zhao X."/>
            <person name="Zhong W.Y."/>
            <person name="Ma X.K."/>
            <person name="Ma L."/>
            <person name="Huang J."/>
            <person name="Chen G.Z."/>
            <person name="Huang M.Z."/>
            <person name="Huang L."/>
            <person name="Peng D.H."/>
            <person name="Luo Y.B."/>
            <person name="Zou S.Q."/>
            <person name="Chen S.P."/>
            <person name="Lan S."/>
            <person name="Tsai W.C."/>
            <person name="Van de Peer Y."/>
            <person name="Liu Z.J."/>
        </authorList>
    </citation>
    <scope>NUCLEOTIDE SEQUENCE [LARGE SCALE GENOMIC DNA]</scope>
    <source>
        <strain evidence="11">Lor287</strain>
    </source>
</reference>
<keyword evidence="4 8" id="KW-0611">Plant defense</keyword>